<keyword evidence="3" id="KW-0949">S-adenosyl-L-methionine</keyword>
<evidence type="ECO:0000256" key="6">
    <source>
        <dbReference type="ARBA" id="ARBA00023014"/>
    </source>
</evidence>
<dbReference type="CDD" id="cd01335">
    <property type="entry name" value="Radical_SAM"/>
    <property type="match status" value="1"/>
</dbReference>
<evidence type="ECO:0000256" key="7">
    <source>
        <dbReference type="SAM" id="SignalP"/>
    </source>
</evidence>
<dbReference type="InterPro" id="IPR007197">
    <property type="entry name" value="rSAM"/>
</dbReference>
<dbReference type="InterPro" id="IPR006311">
    <property type="entry name" value="TAT_signal"/>
</dbReference>
<evidence type="ECO:0000256" key="1">
    <source>
        <dbReference type="ARBA" id="ARBA00001966"/>
    </source>
</evidence>
<comment type="cofactor">
    <cofactor evidence="1">
        <name>[4Fe-4S] cluster</name>
        <dbReference type="ChEBI" id="CHEBI:49883"/>
    </cofactor>
</comment>
<keyword evidence="6" id="KW-0411">Iron-sulfur</keyword>
<evidence type="ECO:0000256" key="2">
    <source>
        <dbReference type="ARBA" id="ARBA00022485"/>
    </source>
</evidence>
<evidence type="ECO:0000313" key="10">
    <source>
        <dbReference type="Proteomes" id="UP000422108"/>
    </source>
</evidence>
<evidence type="ECO:0000256" key="5">
    <source>
        <dbReference type="ARBA" id="ARBA00023004"/>
    </source>
</evidence>
<keyword evidence="10" id="KW-1185">Reference proteome</keyword>
<keyword evidence="5" id="KW-0408">Iron</keyword>
<dbReference type="GO" id="GO:0051539">
    <property type="term" value="F:4 iron, 4 sulfur cluster binding"/>
    <property type="evidence" value="ECO:0007669"/>
    <property type="project" value="UniProtKB-KW"/>
</dbReference>
<gene>
    <name evidence="9" type="ORF">DSCOOX_43880</name>
</gene>
<dbReference type="InterPro" id="IPR013785">
    <property type="entry name" value="Aldolase_TIM"/>
</dbReference>
<protein>
    <submittedName>
        <fullName evidence="9">AmmeMemoRadiSam system radical SAM enzyme</fullName>
    </submittedName>
</protein>
<dbReference type="NCBIfam" id="TIGR04337">
    <property type="entry name" value="AmmeMemoSam_rS"/>
    <property type="match status" value="1"/>
</dbReference>
<keyword evidence="2" id="KW-0004">4Fe-4S</keyword>
<organism evidence="9 10">
    <name type="scientific">Desulfosarcina ovata subsp. ovata</name>
    <dbReference type="NCBI Taxonomy" id="2752305"/>
    <lineage>
        <taxon>Bacteria</taxon>
        <taxon>Pseudomonadati</taxon>
        <taxon>Thermodesulfobacteriota</taxon>
        <taxon>Desulfobacteria</taxon>
        <taxon>Desulfobacterales</taxon>
        <taxon>Desulfosarcinaceae</taxon>
        <taxon>Desulfosarcina</taxon>
    </lineage>
</organism>
<dbReference type="InterPro" id="IPR034457">
    <property type="entry name" value="Organic_radical-activating"/>
</dbReference>
<dbReference type="InterPro" id="IPR027596">
    <property type="entry name" value="AmmeMemoSam_rS"/>
</dbReference>
<dbReference type="SUPFAM" id="SSF102114">
    <property type="entry name" value="Radical SAM enzymes"/>
    <property type="match status" value="1"/>
</dbReference>
<feature type="signal peptide" evidence="7">
    <location>
        <begin position="1"/>
        <end position="25"/>
    </location>
</feature>
<evidence type="ECO:0000256" key="3">
    <source>
        <dbReference type="ARBA" id="ARBA00022691"/>
    </source>
</evidence>
<dbReference type="SFLD" id="SFLDS00029">
    <property type="entry name" value="Radical_SAM"/>
    <property type="match status" value="1"/>
</dbReference>
<dbReference type="AlphaFoldDB" id="A0A5K8AFC9"/>
<dbReference type="Pfam" id="PF04055">
    <property type="entry name" value="Radical_SAM"/>
    <property type="match status" value="1"/>
</dbReference>
<dbReference type="PANTHER" id="PTHR30352:SF5">
    <property type="entry name" value="PYRUVATE FORMATE-LYASE 1-ACTIVATING ENZYME"/>
    <property type="match status" value="1"/>
</dbReference>
<reference evidence="9 10" key="1">
    <citation type="submission" date="2019-11" db="EMBL/GenBank/DDBJ databases">
        <title>Comparative genomics of hydrocarbon-degrading Desulfosarcina strains.</title>
        <authorList>
            <person name="Watanabe M."/>
            <person name="Kojima H."/>
            <person name="Fukui M."/>
        </authorList>
    </citation>
    <scope>NUCLEOTIDE SEQUENCE [LARGE SCALE GENOMIC DNA]</scope>
    <source>
        <strain evidence="10">oXyS1</strain>
    </source>
</reference>
<dbReference type="InterPro" id="IPR058240">
    <property type="entry name" value="rSAM_sf"/>
</dbReference>
<dbReference type="PROSITE" id="PS51318">
    <property type="entry name" value="TAT"/>
    <property type="match status" value="1"/>
</dbReference>
<keyword evidence="4" id="KW-0479">Metal-binding</keyword>
<dbReference type="RefSeq" id="WP_155312162.1">
    <property type="nucleotide sequence ID" value="NZ_AP021879.1"/>
</dbReference>
<dbReference type="Gene3D" id="3.20.20.70">
    <property type="entry name" value="Aldolase class I"/>
    <property type="match status" value="1"/>
</dbReference>
<dbReference type="EMBL" id="AP021879">
    <property type="protein sequence ID" value="BBO91208.1"/>
    <property type="molecule type" value="Genomic_DNA"/>
</dbReference>
<feature type="domain" description="Radical SAM core" evidence="8">
    <location>
        <begin position="122"/>
        <end position="340"/>
    </location>
</feature>
<dbReference type="PROSITE" id="PS51918">
    <property type="entry name" value="RADICAL_SAM"/>
    <property type="match status" value="1"/>
</dbReference>
<accession>A0A5K8AFC9</accession>
<keyword evidence="7" id="KW-0732">Signal</keyword>
<dbReference type="SFLD" id="SFLDG01101">
    <property type="entry name" value="Uncharacterised_Radical_SAM_Su"/>
    <property type="match status" value="1"/>
</dbReference>
<dbReference type="GO" id="GO:0046872">
    <property type="term" value="F:metal ion binding"/>
    <property type="evidence" value="ECO:0007669"/>
    <property type="project" value="UniProtKB-KW"/>
</dbReference>
<dbReference type="GO" id="GO:0003824">
    <property type="term" value="F:catalytic activity"/>
    <property type="evidence" value="ECO:0007669"/>
    <property type="project" value="InterPro"/>
</dbReference>
<evidence type="ECO:0000256" key="4">
    <source>
        <dbReference type="ARBA" id="ARBA00022723"/>
    </source>
</evidence>
<proteinExistence type="predicted"/>
<feature type="chain" id="PRO_5024281919" evidence="7">
    <location>
        <begin position="26"/>
        <end position="394"/>
    </location>
</feature>
<dbReference type="Proteomes" id="UP000422108">
    <property type="component" value="Chromosome"/>
</dbReference>
<evidence type="ECO:0000313" key="9">
    <source>
        <dbReference type="EMBL" id="BBO91208.1"/>
    </source>
</evidence>
<sequence>MKPLNRRQFMLTAAAGLCSAATGHAGWPFSGGGNSVDDIRGHIFKQDAPAALWKWSTTALYFKRLDKDAVMCTLCPNRCRLSPGDRSVCRSRVNLGGTLYSLAYGNACSANLDPIEKKPLYHFLPATWVFSIAAAGCNFRCLNCQNWEISQSRPEDVRHMELFPEAVVAAAEQSASTAIAYTYSEPTTFYEYMIDTARLARAKGLKNVWVSNGYINREPLLALCNVLDGANVNLKSISDAIYRRLNGGRLQPVLDTFVTLHRQGVHFEMTHLVVPGYGDTIEMIQRMCAWILENLGPDHPLHLLRFFPRYRLDRLSPTPVATLIHFREQALAEGLHYVYLGNVPGHAGNHTYCHQCKRLLVERQGYRIPTLNIKAGHCRFCGTPIPGVWPEDGT</sequence>
<name>A0A5K8AFC9_9BACT</name>
<dbReference type="PANTHER" id="PTHR30352">
    <property type="entry name" value="PYRUVATE FORMATE-LYASE-ACTIVATING ENZYME"/>
    <property type="match status" value="1"/>
</dbReference>
<evidence type="ECO:0000259" key="8">
    <source>
        <dbReference type="PROSITE" id="PS51918"/>
    </source>
</evidence>